<dbReference type="GO" id="GO:0005886">
    <property type="term" value="C:plasma membrane"/>
    <property type="evidence" value="ECO:0007669"/>
    <property type="project" value="TreeGrafter"/>
</dbReference>
<dbReference type="GO" id="GO:0031201">
    <property type="term" value="C:SNARE complex"/>
    <property type="evidence" value="ECO:0007669"/>
    <property type="project" value="TreeGrafter"/>
</dbReference>
<dbReference type="GO" id="GO:0012505">
    <property type="term" value="C:endomembrane system"/>
    <property type="evidence" value="ECO:0007669"/>
    <property type="project" value="TreeGrafter"/>
</dbReference>
<dbReference type="GO" id="GO:0048278">
    <property type="term" value="P:vesicle docking"/>
    <property type="evidence" value="ECO:0007669"/>
    <property type="project" value="TreeGrafter"/>
</dbReference>
<evidence type="ECO:0000256" key="1">
    <source>
        <dbReference type="ARBA" id="ARBA00009063"/>
    </source>
</evidence>
<evidence type="ECO:0000313" key="5">
    <source>
        <dbReference type="EMBL" id="GMI97996.1"/>
    </source>
</evidence>
<evidence type="ECO:0000259" key="4">
    <source>
        <dbReference type="PROSITE" id="PS50192"/>
    </source>
</evidence>
<dbReference type="PANTHER" id="PTHR19957">
    <property type="entry name" value="SYNTAXIN"/>
    <property type="match status" value="1"/>
</dbReference>
<sequence length="207" mass="23371">MESDAVSITRKAKIVKKNLESLDRSNASNRRLSNAYKKGTYVDRTRISVTIGLRANLKQMMNDFNALRDKILSDNKEDLKRMYYNGTGEYPGEDIVVSGSGEHVRSFVEKVEMDSRNSERNEAVLDIRRSLQRLNQLFLDLAVMVEEQGLKMDNIEENVANGGDFIGGGTDQLHYANQMKKKTSCVYWVLGVVLVILLVCIIAMLVS</sequence>
<feature type="transmembrane region" description="Helical" evidence="3">
    <location>
        <begin position="185"/>
        <end position="206"/>
    </location>
</feature>
<keyword evidence="3" id="KW-0472">Membrane</keyword>
<dbReference type="PROSITE" id="PS50192">
    <property type="entry name" value="T_SNARE"/>
    <property type="match status" value="1"/>
</dbReference>
<dbReference type="GO" id="GO:0000149">
    <property type="term" value="F:SNARE binding"/>
    <property type="evidence" value="ECO:0007669"/>
    <property type="project" value="TreeGrafter"/>
</dbReference>
<dbReference type="SMART" id="SM00397">
    <property type="entry name" value="t_SNARE"/>
    <property type="match status" value="1"/>
</dbReference>
<dbReference type="GO" id="GO:0006906">
    <property type="term" value="P:vesicle fusion"/>
    <property type="evidence" value="ECO:0007669"/>
    <property type="project" value="TreeGrafter"/>
</dbReference>
<name>A0A9W7ILU1_HIBTR</name>
<gene>
    <name evidence="5" type="ORF">HRI_003468900</name>
</gene>
<dbReference type="Proteomes" id="UP001165190">
    <property type="component" value="Unassembled WGS sequence"/>
</dbReference>
<accession>A0A9W7ILU1</accession>
<evidence type="ECO:0000256" key="2">
    <source>
        <dbReference type="ARBA" id="ARBA00022927"/>
    </source>
</evidence>
<dbReference type="PANTHER" id="PTHR19957:SF123">
    <property type="entry name" value="SYNTAXIN-112"/>
    <property type="match status" value="1"/>
</dbReference>
<keyword evidence="3" id="KW-1133">Transmembrane helix</keyword>
<organism evidence="5 6">
    <name type="scientific">Hibiscus trionum</name>
    <name type="common">Flower of an hour</name>
    <dbReference type="NCBI Taxonomy" id="183268"/>
    <lineage>
        <taxon>Eukaryota</taxon>
        <taxon>Viridiplantae</taxon>
        <taxon>Streptophyta</taxon>
        <taxon>Embryophyta</taxon>
        <taxon>Tracheophyta</taxon>
        <taxon>Spermatophyta</taxon>
        <taxon>Magnoliopsida</taxon>
        <taxon>eudicotyledons</taxon>
        <taxon>Gunneridae</taxon>
        <taxon>Pentapetalae</taxon>
        <taxon>rosids</taxon>
        <taxon>malvids</taxon>
        <taxon>Malvales</taxon>
        <taxon>Malvaceae</taxon>
        <taxon>Malvoideae</taxon>
        <taxon>Hibiscus</taxon>
    </lineage>
</organism>
<keyword evidence="2" id="KW-0813">Transport</keyword>
<protein>
    <submittedName>
        <fullName evidence="5">Syntaxin of plants 112</fullName>
    </submittedName>
</protein>
<keyword evidence="2" id="KW-0653">Protein transport</keyword>
<dbReference type="Pfam" id="PF00804">
    <property type="entry name" value="Syntaxin"/>
    <property type="match status" value="1"/>
</dbReference>
<dbReference type="AlphaFoldDB" id="A0A9W7ILU1"/>
<dbReference type="EMBL" id="BSYR01000031">
    <property type="protein sequence ID" value="GMI97996.1"/>
    <property type="molecule type" value="Genomic_DNA"/>
</dbReference>
<dbReference type="Gene3D" id="1.20.58.70">
    <property type="match status" value="1"/>
</dbReference>
<dbReference type="SUPFAM" id="SSF47661">
    <property type="entry name" value="t-snare proteins"/>
    <property type="match status" value="1"/>
</dbReference>
<dbReference type="CDD" id="cd15848">
    <property type="entry name" value="SNARE_syntaxin1-like"/>
    <property type="match status" value="1"/>
</dbReference>
<dbReference type="GO" id="GO:0006886">
    <property type="term" value="P:intracellular protein transport"/>
    <property type="evidence" value="ECO:0007669"/>
    <property type="project" value="TreeGrafter"/>
</dbReference>
<keyword evidence="6" id="KW-1185">Reference proteome</keyword>
<keyword evidence="3" id="KW-0812">Transmembrane</keyword>
<dbReference type="InterPro" id="IPR045242">
    <property type="entry name" value="Syntaxin"/>
</dbReference>
<comment type="similarity">
    <text evidence="1">Belongs to the syntaxin family.</text>
</comment>
<comment type="caution">
    <text evidence="5">The sequence shown here is derived from an EMBL/GenBank/DDBJ whole genome shotgun (WGS) entry which is preliminary data.</text>
</comment>
<reference evidence="5" key="1">
    <citation type="submission" date="2023-05" db="EMBL/GenBank/DDBJ databases">
        <title>Genome and transcriptome analyses reveal genes involved in the formation of fine ridges on petal epidermal cells in Hibiscus trionum.</title>
        <authorList>
            <person name="Koshimizu S."/>
            <person name="Masuda S."/>
            <person name="Ishii T."/>
            <person name="Shirasu K."/>
            <person name="Hoshino A."/>
            <person name="Arita M."/>
        </authorList>
    </citation>
    <scope>NUCLEOTIDE SEQUENCE</scope>
    <source>
        <strain evidence="5">Hamamatsu line</strain>
    </source>
</reference>
<evidence type="ECO:0000256" key="3">
    <source>
        <dbReference type="SAM" id="Phobius"/>
    </source>
</evidence>
<feature type="domain" description="T-SNARE coiled-coil homology" evidence="4">
    <location>
        <begin position="114"/>
        <end position="176"/>
    </location>
</feature>
<dbReference type="InterPro" id="IPR000727">
    <property type="entry name" value="T_SNARE_dom"/>
</dbReference>
<dbReference type="Gene3D" id="1.20.5.110">
    <property type="match status" value="1"/>
</dbReference>
<dbReference type="OrthoDB" id="330671at2759"/>
<dbReference type="GO" id="GO:0005484">
    <property type="term" value="F:SNAP receptor activity"/>
    <property type="evidence" value="ECO:0007669"/>
    <property type="project" value="TreeGrafter"/>
</dbReference>
<dbReference type="InterPro" id="IPR006011">
    <property type="entry name" value="Syntaxin_N"/>
</dbReference>
<evidence type="ECO:0000313" key="6">
    <source>
        <dbReference type="Proteomes" id="UP001165190"/>
    </source>
</evidence>
<dbReference type="GO" id="GO:0006887">
    <property type="term" value="P:exocytosis"/>
    <property type="evidence" value="ECO:0007669"/>
    <property type="project" value="TreeGrafter"/>
</dbReference>
<proteinExistence type="inferred from homology"/>
<dbReference type="InterPro" id="IPR010989">
    <property type="entry name" value="SNARE"/>
</dbReference>